<name>A0AAE0CCI1_9CHLO</name>
<dbReference type="EMBL" id="LGRX02025880">
    <property type="protein sequence ID" value="KAK3251714.1"/>
    <property type="molecule type" value="Genomic_DNA"/>
</dbReference>
<sequence length="113" mass="11630">MNYRSATIVDDICASQGSSGSVDIKSRVLSSSAAQPTLSPQGSPPSAPPTPAPTTPAPSLDEALNSSSPPPPPPASNSDTDGEVTELSSGVGNIWMNNISWLLILMARLWLLS</sequence>
<protein>
    <submittedName>
        <fullName evidence="2">Uncharacterized protein</fullName>
    </submittedName>
</protein>
<organism evidence="2 3">
    <name type="scientific">Cymbomonas tetramitiformis</name>
    <dbReference type="NCBI Taxonomy" id="36881"/>
    <lineage>
        <taxon>Eukaryota</taxon>
        <taxon>Viridiplantae</taxon>
        <taxon>Chlorophyta</taxon>
        <taxon>Pyramimonadophyceae</taxon>
        <taxon>Pyramimonadales</taxon>
        <taxon>Pyramimonadaceae</taxon>
        <taxon>Cymbomonas</taxon>
    </lineage>
</organism>
<dbReference type="AlphaFoldDB" id="A0AAE0CCI1"/>
<feature type="compositionally biased region" description="Pro residues" evidence="1">
    <location>
        <begin position="42"/>
        <end position="56"/>
    </location>
</feature>
<reference evidence="2 3" key="1">
    <citation type="journal article" date="2015" name="Genome Biol. Evol.">
        <title>Comparative Genomics of a Bacterivorous Green Alga Reveals Evolutionary Causalities and Consequences of Phago-Mixotrophic Mode of Nutrition.</title>
        <authorList>
            <person name="Burns J.A."/>
            <person name="Paasch A."/>
            <person name="Narechania A."/>
            <person name="Kim E."/>
        </authorList>
    </citation>
    <scope>NUCLEOTIDE SEQUENCE [LARGE SCALE GENOMIC DNA]</scope>
    <source>
        <strain evidence="2 3">PLY_AMNH</strain>
    </source>
</reference>
<evidence type="ECO:0000313" key="2">
    <source>
        <dbReference type="EMBL" id="KAK3251714.1"/>
    </source>
</evidence>
<dbReference type="Proteomes" id="UP001190700">
    <property type="component" value="Unassembled WGS sequence"/>
</dbReference>
<accession>A0AAE0CCI1</accession>
<comment type="caution">
    <text evidence="2">The sequence shown here is derived from an EMBL/GenBank/DDBJ whole genome shotgun (WGS) entry which is preliminary data.</text>
</comment>
<gene>
    <name evidence="2" type="ORF">CYMTET_38953</name>
</gene>
<evidence type="ECO:0000256" key="1">
    <source>
        <dbReference type="SAM" id="MobiDB-lite"/>
    </source>
</evidence>
<feature type="compositionally biased region" description="Polar residues" evidence="1">
    <location>
        <begin position="28"/>
        <end position="41"/>
    </location>
</feature>
<feature type="region of interest" description="Disordered" evidence="1">
    <location>
        <begin position="1"/>
        <end position="86"/>
    </location>
</feature>
<evidence type="ECO:0000313" key="3">
    <source>
        <dbReference type="Proteomes" id="UP001190700"/>
    </source>
</evidence>
<proteinExistence type="predicted"/>
<keyword evidence="3" id="KW-1185">Reference proteome</keyword>